<evidence type="ECO:0000313" key="10">
    <source>
        <dbReference type="EMBL" id="MBZ0157076.1"/>
    </source>
</evidence>
<dbReference type="InterPro" id="IPR058792">
    <property type="entry name" value="Beta-barrel_RND_2"/>
</dbReference>
<dbReference type="NCBIfam" id="TIGR01730">
    <property type="entry name" value="RND_mfp"/>
    <property type="match status" value="1"/>
</dbReference>
<dbReference type="InterPro" id="IPR006143">
    <property type="entry name" value="RND_pump_MFP"/>
</dbReference>
<dbReference type="GO" id="GO:0030288">
    <property type="term" value="C:outer membrane-bounded periplasmic space"/>
    <property type="evidence" value="ECO:0007669"/>
    <property type="project" value="TreeGrafter"/>
</dbReference>
<dbReference type="Gene3D" id="2.40.50.100">
    <property type="match status" value="1"/>
</dbReference>
<feature type="domain" description="CusB-like beta-barrel" evidence="8">
    <location>
        <begin position="226"/>
        <end position="301"/>
    </location>
</feature>
<feature type="domain" description="CzcB-like C-terminal circularly permuted SH3-like" evidence="9">
    <location>
        <begin position="308"/>
        <end position="368"/>
    </location>
</feature>
<dbReference type="PANTHER" id="PTHR30097">
    <property type="entry name" value="CATION EFFLUX SYSTEM PROTEIN CUSB"/>
    <property type="match status" value="1"/>
</dbReference>
<reference evidence="10" key="1">
    <citation type="journal article" date="2021" name="bioRxiv">
        <title>Unraveling nitrogen, sulfur and carbon metabolic pathways and microbial community transcriptional responses to substrate deprivation and toxicity stresses in a bioreactor mimicking anoxic brackish coastal sediment conditions.</title>
        <authorList>
            <person name="Martins P.D."/>
            <person name="Echeveste M.J."/>
            <person name="Arshad A."/>
            <person name="Kurth J."/>
            <person name="Ouboter H."/>
            <person name="Jetten M.S.M."/>
            <person name="Welte C.U."/>
        </authorList>
    </citation>
    <scope>NUCLEOTIDE SEQUENCE</scope>
    <source>
        <strain evidence="10">MAG_39</strain>
    </source>
</reference>
<evidence type="ECO:0000259" key="9">
    <source>
        <dbReference type="Pfam" id="PF25975"/>
    </source>
</evidence>
<name>A0A953J6C4_9BACT</name>
<evidence type="ECO:0000256" key="5">
    <source>
        <dbReference type="SAM" id="MobiDB-lite"/>
    </source>
</evidence>
<comment type="caution">
    <text evidence="10">The sequence shown here is derived from an EMBL/GenBank/DDBJ whole genome shotgun (WGS) entry which is preliminary data.</text>
</comment>
<dbReference type="Proteomes" id="UP000705867">
    <property type="component" value="Unassembled WGS sequence"/>
</dbReference>
<dbReference type="InterPro" id="IPR058649">
    <property type="entry name" value="CzcB_C"/>
</dbReference>
<dbReference type="Gene3D" id="2.40.30.170">
    <property type="match status" value="1"/>
</dbReference>
<dbReference type="PANTHER" id="PTHR30097:SF15">
    <property type="entry name" value="CATION EFFLUX SYSTEM PROTEIN CUSB"/>
    <property type="match status" value="1"/>
</dbReference>
<evidence type="ECO:0000256" key="1">
    <source>
        <dbReference type="ARBA" id="ARBA00009477"/>
    </source>
</evidence>
<keyword evidence="2" id="KW-0813">Transport</keyword>
<proteinExistence type="inferred from homology"/>
<dbReference type="GO" id="GO:0022857">
    <property type="term" value="F:transmembrane transporter activity"/>
    <property type="evidence" value="ECO:0007669"/>
    <property type="project" value="InterPro"/>
</dbReference>
<dbReference type="AlphaFoldDB" id="A0A953J6C4"/>
<evidence type="ECO:0000256" key="2">
    <source>
        <dbReference type="ARBA" id="ARBA00022448"/>
    </source>
</evidence>
<evidence type="ECO:0000256" key="3">
    <source>
        <dbReference type="ARBA" id="ARBA00022729"/>
    </source>
</evidence>
<dbReference type="Gene3D" id="2.40.420.20">
    <property type="match status" value="1"/>
</dbReference>
<feature type="compositionally biased region" description="Low complexity" evidence="5">
    <location>
        <begin position="1"/>
        <end position="15"/>
    </location>
</feature>
<comment type="similarity">
    <text evidence="1">Belongs to the membrane fusion protein (MFP) (TC 8.A.1) family.</text>
</comment>
<feature type="region of interest" description="Disordered" evidence="5">
    <location>
        <begin position="1"/>
        <end position="46"/>
    </location>
</feature>
<feature type="compositionally biased region" description="Acidic residues" evidence="5">
    <location>
        <begin position="30"/>
        <end position="41"/>
    </location>
</feature>
<dbReference type="InterPro" id="IPR058791">
    <property type="entry name" value="3HB_CusB"/>
</dbReference>
<evidence type="ECO:0000259" key="6">
    <source>
        <dbReference type="Pfam" id="PF25869"/>
    </source>
</evidence>
<dbReference type="InterPro" id="IPR051909">
    <property type="entry name" value="MFP_Cation_Efflux"/>
</dbReference>
<protein>
    <submittedName>
        <fullName evidence="10">Efflux RND transporter periplasmic adaptor subunit</fullName>
    </submittedName>
</protein>
<accession>A0A953J6C4</accession>
<gene>
    <name evidence="10" type="ORF">K8I29_12800</name>
</gene>
<dbReference type="GO" id="GO:0016020">
    <property type="term" value="C:membrane"/>
    <property type="evidence" value="ECO:0007669"/>
    <property type="project" value="InterPro"/>
</dbReference>
<dbReference type="GO" id="GO:0015679">
    <property type="term" value="P:plasma membrane copper ion transport"/>
    <property type="evidence" value="ECO:0007669"/>
    <property type="project" value="TreeGrafter"/>
</dbReference>
<keyword evidence="4" id="KW-0406">Ion transport</keyword>
<dbReference type="InterPro" id="IPR058790">
    <property type="entry name" value="BSH_CusB"/>
</dbReference>
<feature type="domain" description="CusB-like three alpha-helical bundle" evidence="6">
    <location>
        <begin position="158"/>
        <end position="187"/>
    </location>
</feature>
<dbReference type="SUPFAM" id="SSF111369">
    <property type="entry name" value="HlyD-like secretion proteins"/>
    <property type="match status" value="1"/>
</dbReference>
<dbReference type="Gene3D" id="6.10.140.730">
    <property type="match status" value="1"/>
</dbReference>
<dbReference type="Pfam" id="PF25954">
    <property type="entry name" value="Beta-barrel_RND_2"/>
    <property type="match status" value="1"/>
</dbReference>
<dbReference type="GO" id="GO:0046914">
    <property type="term" value="F:transition metal ion binding"/>
    <property type="evidence" value="ECO:0007669"/>
    <property type="project" value="TreeGrafter"/>
</dbReference>
<dbReference type="Pfam" id="PF25919">
    <property type="entry name" value="BSH_CusB"/>
    <property type="match status" value="1"/>
</dbReference>
<organism evidence="10 11">
    <name type="scientific">Candidatus Nitrobium versatile</name>
    <dbReference type="NCBI Taxonomy" id="2884831"/>
    <lineage>
        <taxon>Bacteria</taxon>
        <taxon>Pseudomonadati</taxon>
        <taxon>Nitrospirota</taxon>
        <taxon>Nitrospiria</taxon>
        <taxon>Nitrospirales</taxon>
        <taxon>Nitrospiraceae</taxon>
        <taxon>Candidatus Nitrobium</taxon>
    </lineage>
</organism>
<sequence>MTQAASTQAAPPAGHQGHGGGTPPAPSQEQQEEAAAEEEPQTVEIPTDKQQLIGVRTAVTAVQPLHKVVRTVGRIEYDERKIATITTKIEGWIERLYVDYTGRYVKKGEPLAEIYSPELVATQQEYLNVLKWAKQSSTAPAGGEVTSTLNKMFSRDAETVREAARQRLRLWDISEGQIRKIEETGRPIRTLAVFSPVSGYVVQKTALQGMRVMPGERLFDVADLSTVWVVSDIYEYELPLIRTGQTANISLSYFPGKVFTAKVDYVYPTLVGETRTAKVRFTIPNPGGQLKPQMFTNVEVKMDLGRKLAVPEDAVINTGTRQIVYVDKGEGYFEPREVTTGVSAEGMVEVTKGLKAGEKVASSANFLIDSEARLKGIVQ</sequence>
<evidence type="ECO:0000256" key="4">
    <source>
        <dbReference type="ARBA" id="ARBA00023065"/>
    </source>
</evidence>
<evidence type="ECO:0000313" key="11">
    <source>
        <dbReference type="Proteomes" id="UP000705867"/>
    </source>
</evidence>
<evidence type="ECO:0000259" key="7">
    <source>
        <dbReference type="Pfam" id="PF25919"/>
    </source>
</evidence>
<dbReference type="FunFam" id="2.40.420.20:FF:000003">
    <property type="entry name" value="Cation efflux system protein cusB"/>
    <property type="match status" value="1"/>
</dbReference>
<reference evidence="10" key="2">
    <citation type="submission" date="2021-08" db="EMBL/GenBank/DDBJ databases">
        <authorList>
            <person name="Dalcin Martins P."/>
        </authorList>
    </citation>
    <scope>NUCLEOTIDE SEQUENCE</scope>
    <source>
        <strain evidence="10">MAG_39</strain>
    </source>
</reference>
<dbReference type="GO" id="GO:0060003">
    <property type="term" value="P:copper ion export"/>
    <property type="evidence" value="ECO:0007669"/>
    <property type="project" value="TreeGrafter"/>
</dbReference>
<dbReference type="Pfam" id="PF25869">
    <property type="entry name" value="3HB_CusB"/>
    <property type="match status" value="1"/>
</dbReference>
<dbReference type="FunFam" id="2.40.30.170:FF:000010">
    <property type="entry name" value="Efflux RND transporter periplasmic adaptor subunit"/>
    <property type="match status" value="1"/>
</dbReference>
<keyword evidence="3" id="KW-0732">Signal</keyword>
<evidence type="ECO:0000259" key="8">
    <source>
        <dbReference type="Pfam" id="PF25954"/>
    </source>
</evidence>
<dbReference type="Pfam" id="PF25975">
    <property type="entry name" value="CzcB_C"/>
    <property type="match status" value="1"/>
</dbReference>
<dbReference type="EMBL" id="JAIOIV010000101">
    <property type="protein sequence ID" value="MBZ0157076.1"/>
    <property type="molecule type" value="Genomic_DNA"/>
</dbReference>
<feature type="domain" description="CusB-like barrel-sandwich hybrid" evidence="7">
    <location>
        <begin position="83"/>
        <end position="222"/>
    </location>
</feature>